<evidence type="ECO:0000256" key="1">
    <source>
        <dbReference type="SAM" id="Phobius"/>
    </source>
</evidence>
<evidence type="ECO:0000313" key="3">
    <source>
        <dbReference type="Proteomes" id="UP000008130"/>
    </source>
</evidence>
<dbReference type="InterPro" id="IPR017516">
    <property type="entry name" value="AbrB_dup"/>
</dbReference>
<dbReference type="PANTHER" id="PTHR38457:SF1">
    <property type="entry name" value="REGULATOR ABRB-RELATED"/>
    <property type="match status" value="1"/>
</dbReference>
<dbReference type="GO" id="GO:0010468">
    <property type="term" value="P:regulation of gene expression"/>
    <property type="evidence" value="ECO:0007669"/>
    <property type="project" value="InterPro"/>
</dbReference>
<dbReference type="AlphaFoldDB" id="F2IXL3"/>
<dbReference type="InterPro" id="IPR007820">
    <property type="entry name" value="AbrB_fam"/>
</dbReference>
<keyword evidence="2" id="KW-0503">Monooxygenase</keyword>
<name>F2IXL3_POLGS</name>
<dbReference type="GO" id="GO:0004497">
    <property type="term" value="F:monooxygenase activity"/>
    <property type="evidence" value="ECO:0007669"/>
    <property type="project" value="UniProtKB-KW"/>
</dbReference>
<gene>
    <name evidence="2" type="ordered locus">SL003B_3214</name>
</gene>
<dbReference type="Proteomes" id="UP000008130">
    <property type="component" value="Chromosome"/>
</dbReference>
<organism evidence="2 3">
    <name type="scientific">Polymorphum gilvum (strain LMG 25793 / CGMCC 1.9160 / SL003B-26A1)</name>
    <dbReference type="NCBI Taxonomy" id="991905"/>
    <lineage>
        <taxon>Bacteria</taxon>
        <taxon>Pseudomonadati</taxon>
        <taxon>Pseudomonadota</taxon>
        <taxon>Alphaproteobacteria</taxon>
        <taxon>Rhodobacterales</taxon>
        <taxon>Paracoccaceae</taxon>
        <taxon>Polymorphum</taxon>
    </lineage>
</organism>
<dbReference type="STRING" id="991905.SL003B_3214"/>
<dbReference type="Pfam" id="PF05145">
    <property type="entry name" value="AbrB"/>
    <property type="match status" value="1"/>
</dbReference>
<feature type="transmembrane region" description="Helical" evidence="1">
    <location>
        <begin position="63"/>
        <end position="80"/>
    </location>
</feature>
<feature type="transmembrane region" description="Helical" evidence="1">
    <location>
        <begin position="119"/>
        <end position="136"/>
    </location>
</feature>
<dbReference type="GO" id="GO:0016020">
    <property type="term" value="C:membrane"/>
    <property type="evidence" value="ECO:0007669"/>
    <property type="project" value="InterPro"/>
</dbReference>
<dbReference type="RefSeq" id="WP_013653945.1">
    <property type="nucleotide sequence ID" value="NC_015259.1"/>
</dbReference>
<dbReference type="PATRIC" id="fig|991905.3.peg.3305"/>
<reference evidence="2 3" key="1">
    <citation type="journal article" date="2011" name="J. Bacteriol.">
        <title>Complete genome sequence of Polymorphum gilvum SL003B-26A1T, a crude oil-degrading bacterium from oil-polluted saline soil.</title>
        <authorList>
            <person name="Li S.G."/>
            <person name="Tang Y.Q."/>
            <person name="Nie Y."/>
            <person name="Cai M."/>
            <person name="Wu X.L."/>
        </authorList>
    </citation>
    <scope>NUCLEOTIDE SEQUENCE [LARGE SCALE GENOMIC DNA]</scope>
    <source>
        <strain evidence="3">LMG 25793 / CGMCC 1.9160 / SL003B-26A1</strain>
    </source>
</reference>
<feature type="transmembrane region" description="Helical" evidence="1">
    <location>
        <begin position="258"/>
        <end position="287"/>
    </location>
</feature>
<dbReference type="HOGENOM" id="CLU_050210_2_1_5"/>
<dbReference type="eggNOG" id="COG3180">
    <property type="taxonomic scope" value="Bacteria"/>
</dbReference>
<keyword evidence="2" id="KW-0560">Oxidoreductase</keyword>
<dbReference type="PANTHER" id="PTHR38457">
    <property type="entry name" value="REGULATOR ABRB-RELATED"/>
    <property type="match status" value="1"/>
</dbReference>
<feature type="transmembrane region" description="Helical" evidence="1">
    <location>
        <begin position="325"/>
        <end position="343"/>
    </location>
</feature>
<dbReference type="KEGG" id="pgv:SL003B_3214"/>
<evidence type="ECO:0000313" key="2">
    <source>
        <dbReference type="EMBL" id="ADZ71635.1"/>
    </source>
</evidence>
<accession>F2IXL3</accession>
<feature type="transmembrane region" description="Helical" evidence="1">
    <location>
        <begin position="86"/>
        <end position="107"/>
    </location>
</feature>
<keyword evidence="1" id="KW-1133">Transmembrane helix</keyword>
<dbReference type="EMBL" id="CP002568">
    <property type="protein sequence ID" value="ADZ71635.1"/>
    <property type="molecule type" value="Genomic_DNA"/>
</dbReference>
<feature type="transmembrane region" description="Helical" evidence="1">
    <location>
        <begin position="151"/>
        <end position="171"/>
    </location>
</feature>
<feature type="transmembrane region" description="Helical" evidence="1">
    <location>
        <begin position="32"/>
        <end position="51"/>
    </location>
</feature>
<dbReference type="PIRSF" id="PIRSF038991">
    <property type="entry name" value="Protein_AbrB"/>
    <property type="match status" value="1"/>
</dbReference>
<feature type="transmembrane region" description="Helical" evidence="1">
    <location>
        <begin position="233"/>
        <end position="252"/>
    </location>
</feature>
<keyword evidence="1" id="KW-0472">Membrane</keyword>
<proteinExistence type="predicted"/>
<dbReference type="NCBIfam" id="TIGR03082">
    <property type="entry name" value="Gneg_AbrB_dup"/>
    <property type="match status" value="2"/>
</dbReference>
<keyword evidence="3" id="KW-1185">Reference proteome</keyword>
<protein>
    <submittedName>
        <fullName evidence="2">Putative ammonia monooxygenase superfamily</fullName>
    </submittedName>
</protein>
<feature type="transmembrane region" description="Helical" evidence="1">
    <location>
        <begin position="294"/>
        <end position="313"/>
    </location>
</feature>
<keyword evidence="1" id="KW-0812">Transmembrane</keyword>
<feature type="transmembrane region" description="Helical" evidence="1">
    <location>
        <begin position="7"/>
        <end position="26"/>
    </location>
</feature>
<sequence length="349" mass="36422">MPRFDSTLLKALAATLFVGAVGGFVFDRIDVPAAWLSGSMVAVALASLAGMPSAFPNRLRDGMFILLGMMMGAGVTPETVERIGDWPASMAMLALVVVAVTGATYAFLHGVAKWPRETAYFSAIPGALSFVIALASERSADLPKIAASQTVRLFFLVAILPALIVGTEPMPSLATAPATLPPWYELGAAFLACFAGSIVAIRLNVPGGWLTGAFFVSAALNASGLTHTMPPETVLIACYIGLGSMIGTRFSGTTVAMFVRLVLASIGAFVVGILVSVAGAWLIAVWLNLPFGQVLLAYAPGGLEVMTLLAFMLDLDPAFVAAHQLARYVVLVLILPAATLAIIGRAPRR</sequence>
<feature type="transmembrane region" description="Helical" evidence="1">
    <location>
        <begin position="183"/>
        <end position="201"/>
    </location>
</feature>